<evidence type="ECO:0008006" key="3">
    <source>
        <dbReference type="Google" id="ProtNLM"/>
    </source>
</evidence>
<dbReference type="InterPro" id="IPR029062">
    <property type="entry name" value="Class_I_gatase-like"/>
</dbReference>
<dbReference type="PANTHER" id="PTHR43235">
    <property type="entry name" value="GLUTAMINE AMIDOTRANSFERASE PB2B2.05-RELATED"/>
    <property type="match status" value="1"/>
</dbReference>
<dbReference type="InterPro" id="IPR044668">
    <property type="entry name" value="PuuD-like"/>
</dbReference>
<dbReference type="PANTHER" id="PTHR43235:SF1">
    <property type="entry name" value="GLUTAMINE AMIDOTRANSFERASE PB2B2.05-RELATED"/>
    <property type="match status" value="1"/>
</dbReference>
<accession>A0A9W6M0V5</accession>
<dbReference type="GO" id="GO:0005829">
    <property type="term" value="C:cytosol"/>
    <property type="evidence" value="ECO:0007669"/>
    <property type="project" value="TreeGrafter"/>
</dbReference>
<dbReference type="RefSeq" id="WP_271177908.1">
    <property type="nucleotide sequence ID" value="NZ_BAAAJO010000004.1"/>
</dbReference>
<dbReference type="PROSITE" id="PS51273">
    <property type="entry name" value="GATASE_TYPE_1"/>
    <property type="match status" value="1"/>
</dbReference>
<dbReference type="EMBL" id="BSEN01000013">
    <property type="protein sequence ID" value="GLJ77266.1"/>
    <property type="molecule type" value="Genomic_DNA"/>
</dbReference>
<protein>
    <recommendedName>
        <fullName evidence="3">Glutamine amidotransferase</fullName>
    </recommendedName>
</protein>
<dbReference type="Pfam" id="PF07722">
    <property type="entry name" value="Peptidase_C26"/>
    <property type="match status" value="1"/>
</dbReference>
<dbReference type="SUPFAM" id="SSF52317">
    <property type="entry name" value="Class I glutamine amidotransferase-like"/>
    <property type="match status" value="1"/>
</dbReference>
<proteinExistence type="predicted"/>
<dbReference type="InterPro" id="IPR011697">
    <property type="entry name" value="Peptidase_C26"/>
</dbReference>
<sequence length="260" mass="27263">MSIRRPVRSLAVVEATRFRGHDPEYHAYVQILVESAIVEAERQGWTVTRVAADQGEDALLARTETAEAILIMGGEDITPGLYGAAGGYEGESRHLPEADRAQIAVVHRAIERGTPLLGICRGLQIINVALGGTLVQHLDDTGEHKNSGVPIRDIMATHAVRLATGSLVAGLLESHTVAVQSAHHQAVDVVGSGLVVTGRATDGHVEAIEHESAPVLGVQWHPEDPGAPEGQLGALLSSLDRAALGEASPARASSREAVAA</sequence>
<gene>
    <name evidence="1" type="ORF">GCM10017584_28400</name>
</gene>
<dbReference type="GO" id="GO:0033969">
    <property type="term" value="F:gamma-glutamyl-gamma-aminobutyrate hydrolase activity"/>
    <property type="evidence" value="ECO:0007669"/>
    <property type="project" value="TreeGrafter"/>
</dbReference>
<dbReference type="AlphaFoldDB" id="A0A9W6M0V5"/>
<evidence type="ECO:0000313" key="1">
    <source>
        <dbReference type="EMBL" id="GLJ77266.1"/>
    </source>
</evidence>
<reference evidence="1" key="2">
    <citation type="submission" date="2023-01" db="EMBL/GenBank/DDBJ databases">
        <authorList>
            <person name="Sun Q."/>
            <person name="Evtushenko L."/>
        </authorList>
    </citation>
    <scope>NUCLEOTIDE SEQUENCE</scope>
    <source>
        <strain evidence="1">VKM Ac-1401</strain>
    </source>
</reference>
<dbReference type="Proteomes" id="UP001142372">
    <property type="component" value="Unassembled WGS sequence"/>
</dbReference>
<comment type="caution">
    <text evidence="1">The sequence shown here is derived from an EMBL/GenBank/DDBJ whole genome shotgun (WGS) entry which is preliminary data.</text>
</comment>
<dbReference type="Gene3D" id="3.40.50.880">
    <property type="match status" value="1"/>
</dbReference>
<reference evidence="1" key="1">
    <citation type="journal article" date="2014" name="Int. J. Syst. Evol. Microbiol.">
        <title>Complete genome sequence of Corynebacterium casei LMG S-19264T (=DSM 44701T), isolated from a smear-ripened cheese.</title>
        <authorList>
            <consortium name="US DOE Joint Genome Institute (JGI-PGF)"/>
            <person name="Walter F."/>
            <person name="Albersmeier A."/>
            <person name="Kalinowski J."/>
            <person name="Ruckert C."/>
        </authorList>
    </citation>
    <scope>NUCLEOTIDE SEQUENCE</scope>
    <source>
        <strain evidence="1">VKM Ac-1401</strain>
    </source>
</reference>
<evidence type="ECO:0000313" key="2">
    <source>
        <dbReference type="Proteomes" id="UP001142372"/>
    </source>
</evidence>
<keyword evidence="2" id="KW-1185">Reference proteome</keyword>
<dbReference type="GO" id="GO:0006598">
    <property type="term" value="P:polyamine catabolic process"/>
    <property type="evidence" value="ECO:0007669"/>
    <property type="project" value="TreeGrafter"/>
</dbReference>
<organism evidence="1 2">
    <name type="scientific">Leifsonia poae</name>
    <dbReference type="NCBI Taxonomy" id="110933"/>
    <lineage>
        <taxon>Bacteria</taxon>
        <taxon>Bacillati</taxon>
        <taxon>Actinomycetota</taxon>
        <taxon>Actinomycetes</taxon>
        <taxon>Micrococcales</taxon>
        <taxon>Microbacteriaceae</taxon>
        <taxon>Leifsonia</taxon>
    </lineage>
</organism>
<name>A0A9W6M0V5_9MICO</name>